<accession>A0ABR1HUU2</accession>
<comment type="caution">
    <text evidence="2">The sequence shown here is derived from an EMBL/GenBank/DDBJ whole genome shotgun (WGS) entry which is preliminary data.</text>
</comment>
<sequence>MGDAGEDTSESTQTGKDEDEDEAKAHNQGEGIMFLPGILIHGHDWSFITGTPTTAAHPDDKGQGSGDGHGREIKKPHSTPRYHQERPRLP</sequence>
<evidence type="ECO:0000313" key="2">
    <source>
        <dbReference type="EMBL" id="KAK7424739.1"/>
    </source>
</evidence>
<proteinExistence type="predicted"/>
<evidence type="ECO:0000256" key="1">
    <source>
        <dbReference type="SAM" id="MobiDB-lite"/>
    </source>
</evidence>
<dbReference type="Proteomes" id="UP001498476">
    <property type="component" value="Unassembled WGS sequence"/>
</dbReference>
<name>A0ABR1HUU2_9HYPO</name>
<feature type="region of interest" description="Disordered" evidence="1">
    <location>
        <begin position="1"/>
        <end position="30"/>
    </location>
</feature>
<reference evidence="2 3" key="1">
    <citation type="journal article" date="2025" name="Microbiol. Resour. Announc.">
        <title>Draft genome sequences for Neonectria magnoliae and Neonectria punicea, canker pathogens of Liriodendron tulipifera and Acer saccharum in West Virginia.</title>
        <authorList>
            <person name="Petronek H.M."/>
            <person name="Kasson M.T."/>
            <person name="Metheny A.M."/>
            <person name="Stauder C.M."/>
            <person name="Lovett B."/>
            <person name="Lynch S.C."/>
            <person name="Garnas J.R."/>
            <person name="Kasson L.R."/>
            <person name="Stajich J.E."/>
        </authorList>
    </citation>
    <scope>NUCLEOTIDE SEQUENCE [LARGE SCALE GENOMIC DNA]</scope>
    <source>
        <strain evidence="2 3">NRRL 64653</strain>
    </source>
</reference>
<dbReference type="EMBL" id="JAZAVJ010000003">
    <property type="protein sequence ID" value="KAK7424739.1"/>
    <property type="molecule type" value="Genomic_DNA"/>
</dbReference>
<keyword evidence="3" id="KW-1185">Reference proteome</keyword>
<organism evidence="2 3">
    <name type="scientific">Neonectria punicea</name>
    <dbReference type="NCBI Taxonomy" id="979145"/>
    <lineage>
        <taxon>Eukaryota</taxon>
        <taxon>Fungi</taxon>
        <taxon>Dikarya</taxon>
        <taxon>Ascomycota</taxon>
        <taxon>Pezizomycotina</taxon>
        <taxon>Sordariomycetes</taxon>
        <taxon>Hypocreomycetidae</taxon>
        <taxon>Hypocreales</taxon>
        <taxon>Nectriaceae</taxon>
        <taxon>Neonectria</taxon>
    </lineage>
</organism>
<gene>
    <name evidence="2" type="ORF">QQX98_000317</name>
</gene>
<feature type="compositionally biased region" description="Basic and acidic residues" evidence="1">
    <location>
        <begin position="57"/>
        <end position="75"/>
    </location>
</feature>
<evidence type="ECO:0000313" key="3">
    <source>
        <dbReference type="Proteomes" id="UP001498476"/>
    </source>
</evidence>
<protein>
    <submittedName>
        <fullName evidence="2">Uncharacterized protein</fullName>
    </submittedName>
</protein>
<feature type="region of interest" description="Disordered" evidence="1">
    <location>
        <begin position="44"/>
        <end position="90"/>
    </location>
</feature>